<dbReference type="AlphaFoldDB" id="R4G3C8"/>
<dbReference type="FunCoup" id="R4G3C8">
    <property type="interactions" value="684"/>
</dbReference>
<dbReference type="OMA" id="CYPIAPN"/>
<organism evidence="9">
    <name type="scientific">Rhodnius prolixus</name>
    <name type="common">Triatomid bug</name>
    <dbReference type="NCBI Taxonomy" id="13249"/>
    <lineage>
        <taxon>Eukaryota</taxon>
        <taxon>Metazoa</taxon>
        <taxon>Ecdysozoa</taxon>
        <taxon>Arthropoda</taxon>
        <taxon>Hexapoda</taxon>
        <taxon>Insecta</taxon>
        <taxon>Pterygota</taxon>
        <taxon>Neoptera</taxon>
        <taxon>Paraneoptera</taxon>
        <taxon>Hemiptera</taxon>
        <taxon>Heteroptera</taxon>
        <taxon>Panheteroptera</taxon>
        <taxon>Cimicomorpha</taxon>
        <taxon>Reduviidae</taxon>
        <taxon>Triatominae</taxon>
        <taxon>Rhodnius</taxon>
    </lineage>
</organism>
<dbReference type="GeneID" id="141453642"/>
<dbReference type="Gene3D" id="3.40.50.2000">
    <property type="entry name" value="Glycogen Phosphorylase B"/>
    <property type="match status" value="1"/>
</dbReference>
<dbReference type="eggNOG" id="ENOG502QQJ3">
    <property type="taxonomic scope" value="Eukaryota"/>
</dbReference>
<evidence type="ECO:0000256" key="6">
    <source>
        <dbReference type="ARBA" id="ARBA00048439"/>
    </source>
</evidence>
<dbReference type="EC" id="2.4.1.110" evidence="4"/>
<dbReference type="CDD" id="cd01635">
    <property type="entry name" value="Glycosyltransferase_GTB-type"/>
    <property type="match status" value="1"/>
</dbReference>
<dbReference type="EMBL" id="GAHY01001796">
    <property type="protein sequence ID" value="JAA75714.1"/>
    <property type="molecule type" value="mRNA"/>
</dbReference>
<dbReference type="EMBL" id="ACPB03018626">
    <property type="status" value="NOT_ANNOTATED_CDS"/>
    <property type="molecule type" value="Genomic_DNA"/>
</dbReference>
<evidence type="ECO:0000313" key="11">
    <source>
        <dbReference type="Proteomes" id="UP000015103"/>
    </source>
</evidence>
<keyword evidence="3 9" id="KW-0808">Transferase</keyword>
<dbReference type="Pfam" id="PF00534">
    <property type="entry name" value="Glycos_transf_1"/>
    <property type="match status" value="1"/>
</dbReference>
<accession>R4G3C8</accession>
<dbReference type="InterPro" id="IPR022701">
    <property type="entry name" value="QTMAN_N"/>
</dbReference>
<dbReference type="PANTHER" id="PTHR13615:SF3">
    <property type="entry name" value="GLYCOSYLTRANSFERASE-LIKE DOMAIN-CONTAINING PROTEIN 1"/>
    <property type="match status" value="1"/>
</dbReference>
<evidence type="ECO:0000313" key="10">
    <source>
        <dbReference type="EnsemblMetazoa" id="RPRC008390-PA"/>
    </source>
</evidence>
<evidence type="ECO:0000259" key="8">
    <source>
        <dbReference type="Pfam" id="PF12038"/>
    </source>
</evidence>
<protein>
    <recommendedName>
        <fullName evidence="5">tRNA-queuosine alpha-mannosyltransferase</fullName>
        <ecNumber evidence="4">2.4.1.110</ecNumber>
    </recommendedName>
</protein>
<dbReference type="InParanoid" id="R4G3C8"/>
<dbReference type="VEuPathDB" id="VectorBase:RPRC008390"/>
<evidence type="ECO:0000259" key="7">
    <source>
        <dbReference type="Pfam" id="PF00534"/>
    </source>
</evidence>
<evidence type="ECO:0000256" key="1">
    <source>
        <dbReference type="ARBA" id="ARBA00009481"/>
    </source>
</evidence>
<dbReference type="InterPro" id="IPR001296">
    <property type="entry name" value="Glyco_trans_1"/>
</dbReference>
<comment type="similarity">
    <text evidence="1">Belongs to the glycosyltransferase group 1 family. Glycosyltransferase 4 subfamily.</text>
</comment>
<comment type="catalytic activity">
    <reaction evidence="6">
        <text>queuosine(34) in tRNA(Asp) + GDP-alpha-D-mannose = O-4''-alpha-D-mannosylqueuosine(34) in tRNA(Asp) + GDP + H(+)</text>
        <dbReference type="Rhea" id="RHEA:12885"/>
        <dbReference type="Rhea" id="RHEA-COMP:18572"/>
        <dbReference type="Rhea" id="RHEA-COMP:18581"/>
        <dbReference type="ChEBI" id="CHEBI:15378"/>
        <dbReference type="ChEBI" id="CHEBI:57527"/>
        <dbReference type="ChEBI" id="CHEBI:58189"/>
        <dbReference type="ChEBI" id="CHEBI:194431"/>
        <dbReference type="ChEBI" id="CHEBI:194442"/>
        <dbReference type="EC" id="2.4.1.110"/>
    </reaction>
    <physiologicalReaction direction="left-to-right" evidence="6">
        <dbReference type="Rhea" id="RHEA:12886"/>
    </physiologicalReaction>
</comment>
<reference evidence="9" key="1">
    <citation type="submission" date="2013-04" db="EMBL/GenBank/DDBJ databases">
        <title>An insight into the transcriptome of the digestive tract of the blood sucking bug, Rhodnius prolixus.</title>
        <authorList>
            <person name="Ribeiro J.M.C."/>
            <person name="Genta F.A."/>
            <person name="Sorgine M.H.F."/>
            <person name="Paiva-Silva G.O."/>
            <person name="Majerowicz D."/>
            <person name="Medeiros M."/>
            <person name="Koerich L."/>
            <person name="Terra W.R."/>
            <person name="Ferreira C."/>
            <person name="Pimentel A.C."/>
            <person name="Bisch P.M."/>
            <person name="Diniz M.M.P."/>
            <person name="Nascimento R."/>
            <person name="Salmon D."/>
            <person name="Silber A.M."/>
            <person name="Alves M."/>
            <person name="Oliveira M.F."/>
            <person name="Gondim K.C."/>
            <person name="Silva Neto M.A.C."/>
            <person name="Atella G.C."/>
            <person name="Araujo H."/>
            <person name="Dias F.S."/>
            <person name="Polycarpo C.R."/>
            <person name="Fampa P."/>
            <person name="Melo A.C."/>
            <person name="Tanaka A.S."/>
            <person name="Balczun C."/>
            <person name="Oliveira J.H.M."/>
            <person name="Goncalves R."/>
            <person name="Lazoski C."/>
            <person name="Pereira M.A."/>
            <person name="Rivera-Pomar R."/>
            <person name="Diambra L."/>
            <person name="Schaub G.A."/>
            <person name="Garcia E.S."/>
            <person name="Azambuja P."/>
            <person name="Braz G.R.C."/>
            <person name="Oliveira P.L."/>
        </authorList>
    </citation>
    <scope>NUCLEOTIDE SEQUENCE</scope>
</reference>
<reference evidence="11" key="2">
    <citation type="submission" date="2015-04" db="EMBL/GenBank/DDBJ databases">
        <authorList>
            <person name="Wilson R.K."/>
            <person name="Warren W."/>
            <person name="Dotson E."/>
            <person name="Oliveira P.L."/>
        </authorList>
    </citation>
    <scope>NUCLEOTIDE SEQUENCE</scope>
</reference>
<dbReference type="GO" id="GO:0016438">
    <property type="term" value="F:tRNA-queuosine(34) beta-mannosyltransferase activity"/>
    <property type="evidence" value="ECO:0007669"/>
    <property type="project" value="UniProtKB-EC"/>
</dbReference>
<dbReference type="EnsemblMetazoa" id="RPRC008390-RA">
    <property type="protein sequence ID" value="RPRC008390-PA"/>
    <property type="gene ID" value="RPRC008390"/>
</dbReference>
<dbReference type="SUPFAM" id="SSF53756">
    <property type="entry name" value="UDP-Glycosyltransferase/glycogen phosphorylase"/>
    <property type="match status" value="1"/>
</dbReference>
<keyword evidence="2" id="KW-0328">Glycosyltransferase</keyword>
<reference evidence="10" key="3">
    <citation type="submission" date="2015-05" db="UniProtKB">
        <authorList>
            <consortium name="EnsemblMetazoa"/>
        </authorList>
    </citation>
    <scope>IDENTIFICATION</scope>
</reference>
<evidence type="ECO:0000256" key="3">
    <source>
        <dbReference type="ARBA" id="ARBA00022679"/>
    </source>
</evidence>
<dbReference type="STRING" id="13249.R4G3C8"/>
<dbReference type="Pfam" id="PF12038">
    <property type="entry name" value="QTMAN_N"/>
    <property type="match status" value="1"/>
</dbReference>
<evidence type="ECO:0000256" key="5">
    <source>
        <dbReference type="ARBA" id="ARBA00044539"/>
    </source>
</evidence>
<evidence type="ECO:0000313" key="9">
    <source>
        <dbReference type="EMBL" id="JAA75714.1"/>
    </source>
</evidence>
<dbReference type="Proteomes" id="UP000015103">
    <property type="component" value="Unassembled WGS sequence"/>
</dbReference>
<evidence type="ECO:0000256" key="2">
    <source>
        <dbReference type="ARBA" id="ARBA00022676"/>
    </source>
</evidence>
<sequence>MSMPQVLLIEPFYGGSHKVLIDLIRTELEKIYTTQAVCFVSMTGKKWHWRARTSSLYFSEVIPKSHAFRVLFTSSVLNLAELVALRRDLDACKKVVYFHENQLVYPVRQKKDRDFQYGYNETLTCLVADLIIFNSRYNCNSFLNNLKTHFRLQPDYRPRELKEKIAVKAEVLYFPVTIENLSPRKNYNSPVHIVWPHRWEHDKGVDEMVAVLFRLKKEKVNFRISMLGEQPSDLDNKYEDARVALGDHVLHWGFLQNESDYRAVLATAHLAISTAVHEFFGVAMMECVMSGCYPLCPDRLVYPELYPTQCLYGSQDELFAVIAKFASNMHQLQQQTLNLNINWSQYTVRNLLPKYVKCIMEI</sequence>
<feature type="domain" description="Glycosyl transferase family 1" evidence="7">
    <location>
        <begin position="192"/>
        <end position="304"/>
    </location>
</feature>
<proteinExistence type="evidence at transcript level"/>
<dbReference type="PANTHER" id="PTHR13615">
    <property type="entry name" value="GLYCOSYLTRANSFERASE-LIKE 1"/>
    <property type="match status" value="1"/>
</dbReference>
<feature type="domain" description="tRNA-queuosine alpha-mannosyltransferase N-terminal" evidence="8">
    <location>
        <begin position="5"/>
        <end position="176"/>
    </location>
</feature>
<name>R4G3C8_RHOPR</name>
<dbReference type="RefSeq" id="XP_073983205.1">
    <property type="nucleotide sequence ID" value="XM_074127104.1"/>
</dbReference>
<keyword evidence="11" id="KW-1185">Reference proteome</keyword>
<dbReference type="InterPro" id="IPR051862">
    <property type="entry name" value="GT-like_domain_containing_1"/>
</dbReference>
<dbReference type="HOGENOM" id="CLU_033439_1_0_1"/>
<evidence type="ECO:0000256" key="4">
    <source>
        <dbReference type="ARBA" id="ARBA00044517"/>
    </source>
</evidence>